<dbReference type="Pfam" id="PF13564">
    <property type="entry name" value="DoxX_2"/>
    <property type="match status" value="1"/>
</dbReference>
<evidence type="ECO:0000256" key="1">
    <source>
        <dbReference type="ARBA" id="ARBA00004141"/>
    </source>
</evidence>
<name>A0A3B7MQ54_9BACT</name>
<keyword evidence="3 5" id="KW-1133">Transmembrane helix</keyword>
<accession>A0A3B7MQ54</accession>
<keyword evidence="2 5" id="KW-0812">Transmembrane</keyword>
<evidence type="ECO:0000256" key="5">
    <source>
        <dbReference type="SAM" id="Phobius"/>
    </source>
</evidence>
<dbReference type="InterPro" id="IPR016944">
    <property type="entry name" value="UCP030066"/>
</dbReference>
<comment type="subcellular location">
    <subcellularLocation>
        <location evidence="1">Membrane</location>
        <topology evidence="1">Multi-pass membrane protein</topology>
    </subcellularLocation>
</comment>
<gene>
    <name evidence="6" type="ORF">D3H65_01700</name>
</gene>
<protein>
    <submittedName>
        <fullName evidence="6">DoxX family protein</fullName>
    </submittedName>
</protein>
<proteinExistence type="predicted"/>
<evidence type="ECO:0000256" key="3">
    <source>
        <dbReference type="ARBA" id="ARBA00022989"/>
    </source>
</evidence>
<evidence type="ECO:0000256" key="2">
    <source>
        <dbReference type="ARBA" id="ARBA00022692"/>
    </source>
</evidence>
<keyword evidence="7" id="KW-1185">Reference proteome</keyword>
<dbReference type="PIRSF" id="PIRSF030066">
    <property type="entry name" value="UCP030066"/>
    <property type="match status" value="1"/>
</dbReference>
<feature type="transmembrane region" description="Helical" evidence="5">
    <location>
        <begin position="98"/>
        <end position="115"/>
    </location>
</feature>
<dbReference type="Proteomes" id="UP000263900">
    <property type="component" value="Chromosome"/>
</dbReference>
<organism evidence="6 7">
    <name type="scientific">Paraflavitalea soli</name>
    <dbReference type="NCBI Taxonomy" id="2315862"/>
    <lineage>
        <taxon>Bacteria</taxon>
        <taxon>Pseudomonadati</taxon>
        <taxon>Bacteroidota</taxon>
        <taxon>Chitinophagia</taxon>
        <taxon>Chitinophagales</taxon>
        <taxon>Chitinophagaceae</taxon>
        <taxon>Paraflavitalea</taxon>
    </lineage>
</organism>
<dbReference type="InterPro" id="IPR032808">
    <property type="entry name" value="DoxX"/>
</dbReference>
<dbReference type="AlphaFoldDB" id="A0A3B7MQ54"/>
<evidence type="ECO:0000313" key="7">
    <source>
        <dbReference type="Proteomes" id="UP000263900"/>
    </source>
</evidence>
<reference evidence="6 7" key="1">
    <citation type="submission" date="2018-09" db="EMBL/GenBank/DDBJ databases">
        <title>Genome sequencing of strain 6GH32-13.</title>
        <authorList>
            <person name="Weon H.-Y."/>
            <person name="Heo J."/>
            <person name="Kwon S.-W."/>
        </authorList>
    </citation>
    <scope>NUCLEOTIDE SEQUENCE [LARGE SCALE GENOMIC DNA]</scope>
    <source>
        <strain evidence="6 7">5GH32-13</strain>
    </source>
</reference>
<feature type="transmembrane region" description="Helical" evidence="5">
    <location>
        <begin position="7"/>
        <end position="26"/>
    </location>
</feature>
<dbReference type="RefSeq" id="WP_119048599.1">
    <property type="nucleotide sequence ID" value="NZ_CP032157.1"/>
</dbReference>
<evidence type="ECO:0000313" key="6">
    <source>
        <dbReference type="EMBL" id="AXY72761.1"/>
    </source>
</evidence>
<sequence>MSKRNKIIYWIATIWLALGMVSTGIVQLSNMKSEDDFMNNLGYPDYFRTILGAWKILGSIAILIPKYPLLKEWAYAGFFFSMSGAIFSHIAIGHGVSHLFPPLLLLALTVISWYFRPTDRKTLAVAR</sequence>
<dbReference type="KEGG" id="pseg:D3H65_01700"/>
<evidence type="ECO:0000256" key="4">
    <source>
        <dbReference type="ARBA" id="ARBA00023136"/>
    </source>
</evidence>
<feature type="transmembrane region" description="Helical" evidence="5">
    <location>
        <begin position="46"/>
        <end position="64"/>
    </location>
</feature>
<keyword evidence="4 5" id="KW-0472">Membrane</keyword>
<feature type="transmembrane region" description="Helical" evidence="5">
    <location>
        <begin position="73"/>
        <end position="92"/>
    </location>
</feature>
<dbReference type="OrthoDB" id="7960583at2"/>
<dbReference type="EMBL" id="CP032157">
    <property type="protein sequence ID" value="AXY72761.1"/>
    <property type="molecule type" value="Genomic_DNA"/>
</dbReference>
<dbReference type="GO" id="GO:0016020">
    <property type="term" value="C:membrane"/>
    <property type="evidence" value="ECO:0007669"/>
    <property type="project" value="UniProtKB-SubCell"/>
</dbReference>